<dbReference type="Proteomes" id="UP000257109">
    <property type="component" value="Unassembled WGS sequence"/>
</dbReference>
<protein>
    <submittedName>
        <fullName evidence="3">Uncharacterized protein</fullName>
    </submittedName>
</protein>
<reference evidence="3" key="1">
    <citation type="submission" date="2018-05" db="EMBL/GenBank/DDBJ databases">
        <title>Draft genome of Mucuna pruriens seed.</title>
        <authorList>
            <person name="Nnadi N.E."/>
            <person name="Vos R."/>
            <person name="Hasami M.H."/>
            <person name="Devisetty U.K."/>
            <person name="Aguiy J.C."/>
        </authorList>
    </citation>
    <scope>NUCLEOTIDE SEQUENCE [LARGE SCALE GENOMIC DNA]</scope>
    <source>
        <strain evidence="3">JCA_2017</strain>
    </source>
</reference>
<dbReference type="GO" id="GO:0003676">
    <property type="term" value="F:nucleic acid binding"/>
    <property type="evidence" value="ECO:0007669"/>
    <property type="project" value="InterPro"/>
</dbReference>
<sequence>MKLEVALKIKQEVEKQWNTRFLTIAKYSQWVANIVLVSKKDGKVRICVDYKDLNKANPKDNFSLPHIDMQVDNTALHAFFSFMDDFFGYNQIQMVLEDKEKIFITTWGTFYYKVMPFRLKNARVTYQRAMVALFHNMMHNEIEVYVDDMIAKSKTSDNMWRTYETPSQKLEDGVESRLLKGLQKNQKIFGKPSRPCSGVTREALDTIFNNIGRIHGVCLGIARCHRKQRTSHLLSQQEVHRLRKKIPSARENLLCFGLGGKKAEAIYVGQHYMANIQDRPHQTSTLTKPEAYEWMMWFDEASNVLGNGIEAVLASPQDQCFPFSARLGFDCTNNMAKYKACAMGIMMALEHQVKKLKVFGDSALVIYHLHGEWETRDTKLVPYYNHVKEMIKLFDKITFHHIPREANQMVDALETLLAMV</sequence>
<dbReference type="InterPro" id="IPR043502">
    <property type="entry name" value="DNA/RNA_pol_sf"/>
</dbReference>
<dbReference type="Gene3D" id="3.10.10.10">
    <property type="entry name" value="HIV Type 1 Reverse Transcriptase, subunit A, domain 1"/>
    <property type="match status" value="1"/>
</dbReference>
<evidence type="ECO:0000259" key="2">
    <source>
        <dbReference type="Pfam" id="PF13456"/>
    </source>
</evidence>
<name>A0A371I272_MUCPR</name>
<evidence type="ECO:0000259" key="1">
    <source>
        <dbReference type="Pfam" id="PF00078"/>
    </source>
</evidence>
<comment type="caution">
    <text evidence="3">The sequence shown here is derived from an EMBL/GenBank/DDBJ whole genome shotgun (WGS) entry which is preliminary data.</text>
</comment>
<dbReference type="InterPro" id="IPR012337">
    <property type="entry name" value="RNaseH-like_sf"/>
</dbReference>
<feature type="non-terminal residue" evidence="3">
    <location>
        <position position="1"/>
    </location>
</feature>
<evidence type="ECO:0000313" key="4">
    <source>
        <dbReference type="Proteomes" id="UP000257109"/>
    </source>
</evidence>
<dbReference type="PANTHER" id="PTHR24559:SF457">
    <property type="entry name" value="RNA-DIRECTED DNA POLYMERASE HOMOLOG"/>
    <property type="match status" value="1"/>
</dbReference>
<dbReference type="Pfam" id="PF00078">
    <property type="entry name" value="RVT_1"/>
    <property type="match status" value="1"/>
</dbReference>
<dbReference type="PANTHER" id="PTHR24559">
    <property type="entry name" value="TRANSPOSON TY3-I GAG-POL POLYPROTEIN"/>
    <property type="match status" value="1"/>
</dbReference>
<dbReference type="Gene3D" id="3.30.70.270">
    <property type="match status" value="1"/>
</dbReference>
<dbReference type="AlphaFoldDB" id="A0A371I272"/>
<dbReference type="InterPro" id="IPR053134">
    <property type="entry name" value="RNA-dir_DNA_polymerase"/>
</dbReference>
<feature type="domain" description="RNase H type-1" evidence="2">
    <location>
        <begin position="308"/>
        <end position="413"/>
    </location>
</feature>
<dbReference type="GO" id="GO:0004523">
    <property type="term" value="F:RNA-DNA hybrid ribonuclease activity"/>
    <property type="evidence" value="ECO:0007669"/>
    <property type="project" value="InterPro"/>
</dbReference>
<dbReference type="EMBL" id="QJKJ01001116">
    <property type="protein sequence ID" value="RDY09147.1"/>
    <property type="molecule type" value="Genomic_DNA"/>
</dbReference>
<accession>A0A371I272</accession>
<evidence type="ECO:0000313" key="3">
    <source>
        <dbReference type="EMBL" id="RDY09147.1"/>
    </source>
</evidence>
<dbReference type="InterPro" id="IPR043128">
    <property type="entry name" value="Rev_trsase/Diguanyl_cyclase"/>
</dbReference>
<dbReference type="InterPro" id="IPR036397">
    <property type="entry name" value="RNaseH_sf"/>
</dbReference>
<dbReference type="SUPFAM" id="SSF53098">
    <property type="entry name" value="Ribonuclease H-like"/>
    <property type="match status" value="1"/>
</dbReference>
<gene>
    <name evidence="3" type="ORF">CR513_06518</name>
</gene>
<dbReference type="InterPro" id="IPR000477">
    <property type="entry name" value="RT_dom"/>
</dbReference>
<feature type="domain" description="Reverse transcriptase" evidence="1">
    <location>
        <begin position="38"/>
        <end position="171"/>
    </location>
</feature>
<dbReference type="CDD" id="cd01647">
    <property type="entry name" value="RT_LTR"/>
    <property type="match status" value="1"/>
</dbReference>
<dbReference type="OrthoDB" id="2016287at2759"/>
<dbReference type="InterPro" id="IPR002156">
    <property type="entry name" value="RNaseH_domain"/>
</dbReference>
<organism evidence="3 4">
    <name type="scientific">Mucuna pruriens</name>
    <name type="common">Velvet bean</name>
    <name type="synonym">Dolichos pruriens</name>
    <dbReference type="NCBI Taxonomy" id="157652"/>
    <lineage>
        <taxon>Eukaryota</taxon>
        <taxon>Viridiplantae</taxon>
        <taxon>Streptophyta</taxon>
        <taxon>Embryophyta</taxon>
        <taxon>Tracheophyta</taxon>
        <taxon>Spermatophyta</taxon>
        <taxon>Magnoliopsida</taxon>
        <taxon>eudicotyledons</taxon>
        <taxon>Gunneridae</taxon>
        <taxon>Pentapetalae</taxon>
        <taxon>rosids</taxon>
        <taxon>fabids</taxon>
        <taxon>Fabales</taxon>
        <taxon>Fabaceae</taxon>
        <taxon>Papilionoideae</taxon>
        <taxon>50 kb inversion clade</taxon>
        <taxon>NPAAA clade</taxon>
        <taxon>indigoferoid/millettioid clade</taxon>
        <taxon>Phaseoleae</taxon>
        <taxon>Mucuna</taxon>
    </lineage>
</organism>
<keyword evidence="4" id="KW-1185">Reference proteome</keyword>
<dbReference type="SUPFAM" id="SSF56672">
    <property type="entry name" value="DNA/RNA polymerases"/>
    <property type="match status" value="1"/>
</dbReference>
<dbReference type="Gene3D" id="3.30.420.10">
    <property type="entry name" value="Ribonuclease H-like superfamily/Ribonuclease H"/>
    <property type="match status" value="1"/>
</dbReference>
<dbReference type="Pfam" id="PF13456">
    <property type="entry name" value="RVT_3"/>
    <property type="match status" value="1"/>
</dbReference>
<proteinExistence type="predicted"/>
<dbReference type="CDD" id="cd09279">
    <property type="entry name" value="RNase_HI_like"/>
    <property type="match status" value="1"/>
</dbReference>